<proteinExistence type="predicted"/>
<name>A0A9D3Z1K7_DREPO</name>
<dbReference type="AlphaFoldDB" id="A0A9D3Z1K7"/>
<accession>A0A9D3Z1K7</accession>
<dbReference type="SUPFAM" id="SSF56854">
    <property type="entry name" value="Bcl-2 inhibitors of programmed cell death"/>
    <property type="match status" value="1"/>
</dbReference>
<organism evidence="1 2">
    <name type="scientific">Dreissena polymorpha</name>
    <name type="common">Zebra mussel</name>
    <name type="synonym">Mytilus polymorpha</name>
    <dbReference type="NCBI Taxonomy" id="45954"/>
    <lineage>
        <taxon>Eukaryota</taxon>
        <taxon>Metazoa</taxon>
        <taxon>Spiralia</taxon>
        <taxon>Lophotrochozoa</taxon>
        <taxon>Mollusca</taxon>
        <taxon>Bivalvia</taxon>
        <taxon>Autobranchia</taxon>
        <taxon>Heteroconchia</taxon>
        <taxon>Euheterodonta</taxon>
        <taxon>Imparidentia</taxon>
        <taxon>Neoheterodontei</taxon>
        <taxon>Myida</taxon>
        <taxon>Dreissenoidea</taxon>
        <taxon>Dreissenidae</taxon>
        <taxon>Dreissena</taxon>
    </lineage>
</organism>
<evidence type="ECO:0000313" key="1">
    <source>
        <dbReference type="EMBL" id="KAH3711255.1"/>
    </source>
</evidence>
<keyword evidence="2" id="KW-1185">Reference proteome</keyword>
<reference evidence="1" key="1">
    <citation type="journal article" date="2019" name="bioRxiv">
        <title>The Genome of the Zebra Mussel, Dreissena polymorpha: A Resource for Invasive Species Research.</title>
        <authorList>
            <person name="McCartney M.A."/>
            <person name="Auch B."/>
            <person name="Kono T."/>
            <person name="Mallez S."/>
            <person name="Zhang Y."/>
            <person name="Obille A."/>
            <person name="Becker A."/>
            <person name="Abrahante J.E."/>
            <person name="Garbe J."/>
            <person name="Badalamenti J.P."/>
            <person name="Herman A."/>
            <person name="Mangelson H."/>
            <person name="Liachko I."/>
            <person name="Sullivan S."/>
            <person name="Sone E.D."/>
            <person name="Koren S."/>
            <person name="Silverstein K.A.T."/>
            <person name="Beckman K.B."/>
            <person name="Gohl D.M."/>
        </authorList>
    </citation>
    <scope>NUCLEOTIDE SEQUENCE</scope>
    <source>
        <strain evidence="1">Duluth1</strain>
        <tissue evidence="1">Whole animal</tissue>
    </source>
</reference>
<dbReference type="Proteomes" id="UP000828390">
    <property type="component" value="Unassembled WGS sequence"/>
</dbReference>
<dbReference type="Gene3D" id="1.10.437.10">
    <property type="entry name" value="Blc2-like"/>
    <property type="match status" value="1"/>
</dbReference>
<comment type="caution">
    <text evidence="1">The sequence shown here is derived from an EMBL/GenBank/DDBJ whole genome shotgun (WGS) entry which is preliminary data.</text>
</comment>
<evidence type="ECO:0000313" key="2">
    <source>
        <dbReference type="Proteomes" id="UP000828390"/>
    </source>
</evidence>
<dbReference type="InterPro" id="IPR036834">
    <property type="entry name" value="Bcl-2-like_sf"/>
</dbReference>
<sequence>MHKTGKGFEPNVTFHRYDFNLNITFRIFKDGMSLETITALLYASFCLLKAMTERLGLKLEDVVMEIASYIVRIFKDRIARWIACHIGWGSSMRYSVTPV</sequence>
<gene>
    <name evidence="1" type="ORF">DPMN_070757</name>
</gene>
<reference evidence="1" key="2">
    <citation type="submission" date="2020-11" db="EMBL/GenBank/DDBJ databases">
        <authorList>
            <person name="McCartney M.A."/>
            <person name="Auch B."/>
            <person name="Kono T."/>
            <person name="Mallez S."/>
            <person name="Becker A."/>
            <person name="Gohl D.M."/>
            <person name="Silverstein K.A.T."/>
            <person name="Koren S."/>
            <person name="Bechman K.B."/>
            <person name="Herman A."/>
            <person name="Abrahante J.E."/>
            <person name="Garbe J."/>
        </authorList>
    </citation>
    <scope>NUCLEOTIDE SEQUENCE</scope>
    <source>
        <strain evidence="1">Duluth1</strain>
        <tissue evidence="1">Whole animal</tissue>
    </source>
</reference>
<dbReference type="EMBL" id="JAIWYP010000014">
    <property type="protein sequence ID" value="KAH3711255.1"/>
    <property type="molecule type" value="Genomic_DNA"/>
</dbReference>
<protein>
    <submittedName>
        <fullName evidence="1">Uncharacterized protein</fullName>
    </submittedName>
</protein>
<dbReference type="GO" id="GO:0042981">
    <property type="term" value="P:regulation of apoptotic process"/>
    <property type="evidence" value="ECO:0007669"/>
    <property type="project" value="InterPro"/>
</dbReference>